<dbReference type="RefSeq" id="WP_209353202.1">
    <property type="nucleotide sequence ID" value="NZ_JAGIYZ010000019.1"/>
</dbReference>
<feature type="chain" id="PRO_5045599381" description="MORN repeat-containing protein" evidence="2">
    <location>
        <begin position="22"/>
        <end position="199"/>
    </location>
</feature>
<name>A0ABS4AWT4_9PROT</name>
<dbReference type="PANTHER" id="PTHR43215:SF14">
    <property type="entry name" value="RADIAL SPOKE HEAD 1 HOMOLOG"/>
    <property type="match status" value="1"/>
</dbReference>
<dbReference type="SMART" id="SM00698">
    <property type="entry name" value="MORN"/>
    <property type="match status" value="2"/>
</dbReference>
<dbReference type="Pfam" id="PF02493">
    <property type="entry name" value="MORN"/>
    <property type="match status" value="3"/>
</dbReference>
<reference evidence="3 4" key="1">
    <citation type="submission" date="2021-03" db="EMBL/GenBank/DDBJ databases">
        <authorList>
            <person name="So Y."/>
        </authorList>
    </citation>
    <scope>NUCLEOTIDE SEQUENCE [LARGE SCALE GENOMIC DNA]</scope>
    <source>
        <strain evidence="3 4">PWR1</strain>
    </source>
</reference>
<evidence type="ECO:0000313" key="3">
    <source>
        <dbReference type="EMBL" id="MBP0465814.1"/>
    </source>
</evidence>
<evidence type="ECO:0008006" key="5">
    <source>
        <dbReference type="Google" id="ProtNLM"/>
    </source>
</evidence>
<protein>
    <recommendedName>
        <fullName evidence="5">MORN repeat-containing protein</fullName>
    </recommendedName>
</protein>
<sequence length="199" mass="21820">MPRRLACLLMLGLLLAPPALARPPAPPEAERAIPGRPGWSVAADSGCWIWNPNSKEGETLAFTGPCPAGPAEGEGEGVWRWTEDGKAEVERFGGTLRNGRLDGQGWYEFGEGDRYDGGFRANDFHGHGVHVWPGGRRYEGMWEDDFPHGQGVYTDPDNRVAGMWRSGCFFEGGQLVMAIGREDDECVAFIPRLAPPLRP</sequence>
<proteinExistence type="predicted"/>
<dbReference type="Proteomes" id="UP000680815">
    <property type="component" value="Unassembled WGS sequence"/>
</dbReference>
<keyword evidence="1" id="KW-0677">Repeat</keyword>
<comment type="caution">
    <text evidence="3">The sequence shown here is derived from an EMBL/GenBank/DDBJ whole genome shotgun (WGS) entry which is preliminary data.</text>
</comment>
<accession>A0ABS4AWT4</accession>
<dbReference type="PANTHER" id="PTHR43215">
    <property type="entry name" value="RADIAL SPOKE HEAD 1 HOMOLOG"/>
    <property type="match status" value="1"/>
</dbReference>
<organism evidence="3 4">
    <name type="scientific">Roseomonas nitratireducens</name>
    <dbReference type="NCBI Taxonomy" id="2820810"/>
    <lineage>
        <taxon>Bacteria</taxon>
        <taxon>Pseudomonadati</taxon>
        <taxon>Pseudomonadota</taxon>
        <taxon>Alphaproteobacteria</taxon>
        <taxon>Acetobacterales</taxon>
        <taxon>Roseomonadaceae</taxon>
        <taxon>Roseomonas</taxon>
    </lineage>
</organism>
<dbReference type="SUPFAM" id="SSF82185">
    <property type="entry name" value="Histone H3 K4-specific methyltransferase SET7/9 N-terminal domain"/>
    <property type="match status" value="1"/>
</dbReference>
<keyword evidence="4" id="KW-1185">Reference proteome</keyword>
<feature type="signal peptide" evidence="2">
    <location>
        <begin position="1"/>
        <end position="21"/>
    </location>
</feature>
<dbReference type="EMBL" id="JAGIYZ010000019">
    <property type="protein sequence ID" value="MBP0465814.1"/>
    <property type="molecule type" value="Genomic_DNA"/>
</dbReference>
<evidence type="ECO:0000256" key="1">
    <source>
        <dbReference type="ARBA" id="ARBA00022737"/>
    </source>
</evidence>
<dbReference type="Gene3D" id="2.20.110.10">
    <property type="entry name" value="Histone H3 K4-specific methyltransferase SET7/9 N-terminal domain"/>
    <property type="match status" value="1"/>
</dbReference>
<keyword evidence="2" id="KW-0732">Signal</keyword>
<evidence type="ECO:0000256" key="2">
    <source>
        <dbReference type="SAM" id="SignalP"/>
    </source>
</evidence>
<evidence type="ECO:0000313" key="4">
    <source>
        <dbReference type="Proteomes" id="UP000680815"/>
    </source>
</evidence>
<dbReference type="InterPro" id="IPR003409">
    <property type="entry name" value="MORN"/>
</dbReference>
<gene>
    <name evidence="3" type="ORF">J5Y09_17940</name>
</gene>